<feature type="region of interest" description="Disordered" evidence="3">
    <location>
        <begin position="1"/>
        <end position="90"/>
    </location>
</feature>
<feature type="compositionally biased region" description="Acidic residues" evidence="3">
    <location>
        <begin position="235"/>
        <end position="247"/>
    </location>
</feature>
<dbReference type="Pfam" id="PF15458">
    <property type="entry name" value="NTR2"/>
    <property type="match status" value="1"/>
</dbReference>
<feature type="region of interest" description="Disordered" evidence="3">
    <location>
        <begin position="393"/>
        <end position="426"/>
    </location>
</feature>
<comment type="subcellular location">
    <subcellularLocation>
        <location evidence="1">Nucleus</location>
    </subcellularLocation>
</comment>
<feature type="compositionally biased region" description="Polar residues" evidence="3">
    <location>
        <begin position="105"/>
        <end position="115"/>
    </location>
</feature>
<dbReference type="GO" id="GO:0071008">
    <property type="term" value="C:U2-type post-mRNA release spliceosomal complex"/>
    <property type="evidence" value="ECO:0007669"/>
    <property type="project" value="InterPro"/>
</dbReference>
<keyword evidence="2" id="KW-0539">Nucleus</keyword>
<organism evidence="4 5">
    <name type="scientific">Cladonia borealis</name>
    <dbReference type="NCBI Taxonomy" id="184061"/>
    <lineage>
        <taxon>Eukaryota</taxon>
        <taxon>Fungi</taxon>
        <taxon>Dikarya</taxon>
        <taxon>Ascomycota</taxon>
        <taxon>Pezizomycotina</taxon>
        <taxon>Lecanoromycetes</taxon>
        <taxon>OSLEUM clade</taxon>
        <taxon>Lecanoromycetidae</taxon>
        <taxon>Lecanorales</taxon>
        <taxon>Lecanorineae</taxon>
        <taxon>Cladoniaceae</taxon>
        <taxon>Cladonia</taxon>
    </lineage>
</organism>
<dbReference type="PANTHER" id="PTHR12214">
    <property type="entry name" value="GC-RICH SEQUENCE DNA-BINDING FACTOR"/>
    <property type="match status" value="1"/>
</dbReference>
<dbReference type="Proteomes" id="UP001166286">
    <property type="component" value="Unassembled WGS sequence"/>
</dbReference>
<feature type="compositionally biased region" description="Basic and acidic residues" evidence="3">
    <location>
        <begin position="305"/>
        <end position="317"/>
    </location>
</feature>
<feature type="compositionally biased region" description="Acidic residues" evidence="3">
    <location>
        <begin position="17"/>
        <end position="32"/>
    </location>
</feature>
<proteinExistence type="predicted"/>
<keyword evidence="5" id="KW-1185">Reference proteome</keyword>
<evidence type="ECO:0000256" key="2">
    <source>
        <dbReference type="ARBA" id="ARBA00023242"/>
    </source>
</evidence>
<evidence type="ECO:0000256" key="3">
    <source>
        <dbReference type="SAM" id="MobiDB-lite"/>
    </source>
</evidence>
<feature type="region of interest" description="Disordered" evidence="3">
    <location>
        <begin position="105"/>
        <end position="150"/>
    </location>
</feature>
<dbReference type="InterPro" id="IPR028211">
    <property type="entry name" value="Ntr2"/>
</dbReference>
<feature type="compositionally biased region" description="Basic and acidic residues" evidence="3">
    <location>
        <begin position="139"/>
        <end position="150"/>
    </location>
</feature>
<gene>
    <name evidence="4" type="ORF">JMJ35_001999</name>
</gene>
<reference evidence="4" key="1">
    <citation type="submission" date="2023-03" db="EMBL/GenBank/DDBJ databases">
        <title>Complete genome of Cladonia borealis.</title>
        <authorList>
            <person name="Park H."/>
        </authorList>
    </citation>
    <scope>NUCLEOTIDE SEQUENCE</scope>
    <source>
        <strain evidence="4">ANT050790</strain>
    </source>
</reference>
<dbReference type="GO" id="GO:0000390">
    <property type="term" value="P:spliceosomal complex disassembly"/>
    <property type="evidence" value="ECO:0007669"/>
    <property type="project" value="InterPro"/>
</dbReference>
<dbReference type="GO" id="GO:0003677">
    <property type="term" value="F:DNA binding"/>
    <property type="evidence" value="ECO:0007669"/>
    <property type="project" value="InterPro"/>
</dbReference>
<feature type="compositionally biased region" description="Acidic residues" evidence="3">
    <location>
        <begin position="199"/>
        <end position="212"/>
    </location>
</feature>
<dbReference type="PANTHER" id="PTHR12214:SF0">
    <property type="entry name" value="LD29489P"/>
    <property type="match status" value="1"/>
</dbReference>
<feature type="compositionally biased region" description="Basic and acidic residues" evidence="3">
    <location>
        <begin position="225"/>
        <end position="234"/>
    </location>
</feature>
<evidence type="ECO:0000313" key="5">
    <source>
        <dbReference type="Proteomes" id="UP001166286"/>
    </source>
</evidence>
<dbReference type="AlphaFoldDB" id="A0AA39R6Y5"/>
<sequence length="426" mass="47303">MRPSFGARRQARKVGQDDDDPGEVESVSENEENGTTPTVIRPQLSSRGFSKTKKRSSLRMSFGPGGTSMTENDGDDAPAVFTPKKSHLSRQAIEKNALRKSLAANLSSEHVTLRQTDGRPSYTADALNELKTSTPSTPKELRSQSDIDQEESKALDLAAKFGSDLLVRDSTSSIPTEAEIREKKERRARLAKEQDFIGLDDNDAEVEGEDSDGERSLLPYARQKPKNEETRLVRDDEDIAEGFDEFVSDGRIALGKKAERDQKRRHEAEIRELINQAEGGSDSDSSEDASETERKAAYEAAQTRKGMDGLDRGEDKVKPRRPRTPPRITPLPTLAACLERLKDQLAGTQYALMVKRKRMEEIQKEKADILAREGEIQKLLKETAERYERLRDEAAEGENGGTTNGQMHVIGSEGMGGRGLEDWGNT</sequence>
<dbReference type="InterPro" id="IPR012890">
    <property type="entry name" value="GCFC2-like"/>
</dbReference>
<evidence type="ECO:0000313" key="4">
    <source>
        <dbReference type="EMBL" id="KAK0515965.1"/>
    </source>
</evidence>
<feature type="compositionally biased region" description="Basic and acidic residues" evidence="3">
    <location>
        <begin position="256"/>
        <end position="272"/>
    </location>
</feature>
<comment type="caution">
    <text evidence="4">The sequence shown here is derived from an EMBL/GenBank/DDBJ whole genome shotgun (WGS) entry which is preliminary data.</text>
</comment>
<evidence type="ECO:0000256" key="1">
    <source>
        <dbReference type="ARBA" id="ARBA00004123"/>
    </source>
</evidence>
<feature type="region of interest" description="Disordered" evidence="3">
    <location>
        <begin position="199"/>
        <end position="332"/>
    </location>
</feature>
<evidence type="ECO:0008006" key="6">
    <source>
        <dbReference type="Google" id="ProtNLM"/>
    </source>
</evidence>
<accession>A0AA39R6Y5</accession>
<name>A0AA39R6Y5_9LECA</name>
<protein>
    <recommendedName>
        <fullName evidence="6">Nineteen complex-related protein 2-domain-containing protein</fullName>
    </recommendedName>
</protein>
<dbReference type="EMBL" id="JAFEKC020000003">
    <property type="protein sequence ID" value="KAK0515965.1"/>
    <property type="molecule type" value="Genomic_DNA"/>
</dbReference>